<comment type="caution">
    <text evidence="1">The sequence shown here is derived from an EMBL/GenBank/DDBJ whole genome shotgun (WGS) entry which is preliminary data.</text>
</comment>
<reference evidence="1 2" key="1">
    <citation type="submission" date="2018-08" db="EMBL/GenBank/DDBJ databases">
        <title>Streptomyces NEAU-D10 sp. nov., a novel Actinomycete isolated from soil.</title>
        <authorList>
            <person name="Jin L."/>
        </authorList>
    </citation>
    <scope>NUCLEOTIDE SEQUENCE [LARGE SCALE GENOMIC DNA]</scope>
    <source>
        <strain evidence="1 2">NEAU-D10</strain>
    </source>
</reference>
<keyword evidence="2" id="KW-1185">Reference proteome</keyword>
<dbReference type="EMBL" id="QUAC01000246">
    <property type="protein sequence ID" value="REK86486.1"/>
    <property type="molecule type" value="Genomic_DNA"/>
</dbReference>
<sequence>MNGSRPQVKVKSFDIPKSMVWEAFQQVKVNVKANVKANKGAHCCSEPVRGALSEVRTDRRHFS</sequence>
<dbReference type="Proteomes" id="UP000262477">
    <property type="component" value="Unassembled WGS sequence"/>
</dbReference>
<accession>A0A371PVI0</accession>
<evidence type="ECO:0000313" key="1">
    <source>
        <dbReference type="EMBL" id="REK86486.1"/>
    </source>
</evidence>
<organism evidence="1 2">
    <name type="scientific">Streptomyces inhibens</name>
    <dbReference type="NCBI Taxonomy" id="2293571"/>
    <lineage>
        <taxon>Bacteria</taxon>
        <taxon>Bacillati</taxon>
        <taxon>Actinomycetota</taxon>
        <taxon>Actinomycetes</taxon>
        <taxon>Kitasatosporales</taxon>
        <taxon>Streptomycetaceae</taxon>
        <taxon>Streptomyces</taxon>
    </lineage>
</organism>
<proteinExistence type="predicted"/>
<dbReference type="RefSeq" id="WP_128510686.1">
    <property type="nucleotide sequence ID" value="NZ_QUAC01000246.1"/>
</dbReference>
<evidence type="ECO:0000313" key="2">
    <source>
        <dbReference type="Proteomes" id="UP000262477"/>
    </source>
</evidence>
<protein>
    <submittedName>
        <fullName evidence="1">Uncharacterized protein</fullName>
    </submittedName>
</protein>
<name>A0A371PVI0_STRIH</name>
<dbReference type="AlphaFoldDB" id="A0A371PVI0"/>
<gene>
    <name evidence="1" type="ORF">DY245_32040</name>
</gene>